<name>A0A7C6Z7I9_9FIRM</name>
<feature type="domain" description="HTH asnC-type" evidence="4">
    <location>
        <begin position="5"/>
        <end position="66"/>
    </location>
</feature>
<dbReference type="SUPFAM" id="SSF46785">
    <property type="entry name" value="Winged helix' DNA-binding domain"/>
    <property type="match status" value="1"/>
</dbReference>
<dbReference type="Gene3D" id="1.10.10.10">
    <property type="entry name" value="Winged helix-like DNA-binding domain superfamily/Winged helix DNA-binding domain"/>
    <property type="match status" value="1"/>
</dbReference>
<dbReference type="InterPro" id="IPR000485">
    <property type="entry name" value="AsnC-type_HTH_dom"/>
</dbReference>
<accession>A0A7C6Z7I9</accession>
<dbReference type="Gene3D" id="3.30.70.920">
    <property type="match status" value="1"/>
</dbReference>
<dbReference type="PANTHER" id="PTHR30154:SF34">
    <property type="entry name" value="TRANSCRIPTIONAL REGULATOR AZLB"/>
    <property type="match status" value="1"/>
</dbReference>
<dbReference type="InterPro" id="IPR019888">
    <property type="entry name" value="Tscrpt_reg_AsnC-like"/>
</dbReference>
<evidence type="ECO:0000256" key="2">
    <source>
        <dbReference type="ARBA" id="ARBA00023125"/>
    </source>
</evidence>
<dbReference type="GO" id="GO:0043200">
    <property type="term" value="P:response to amino acid"/>
    <property type="evidence" value="ECO:0007669"/>
    <property type="project" value="TreeGrafter"/>
</dbReference>
<dbReference type="SUPFAM" id="SSF54909">
    <property type="entry name" value="Dimeric alpha+beta barrel"/>
    <property type="match status" value="1"/>
</dbReference>
<evidence type="ECO:0000256" key="1">
    <source>
        <dbReference type="ARBA" id="ARBA00023015"/>
    </source>
</evidence>
<dbReference type="PRINTS" id="PR00033">
    <property type="entry name" value="HTHASNC"/>
</dbReference>
<reference evidence="5 6" key="1">
    <citation type="journal article" date="2020" name="Biotechnol. Biofuels">
        <title>New insights from the biogas microbiome by comprehensive genome-resolved metagenomics of nearly 1600 species originating from multiple anaerobic digesters.</title>
        <authorList>
            <person name="Campanaro S."/>
            <person name="Treu L."/>
            <person name="Rodriguez-R L.M."/>
            <person name="Kovalovszki A."/>
            <person name="Ziels R.M."/>
            <person name="Maus I."/>
            <person name="Zhu X."/>
            <person name="Kougias P.G."/>
            <person name="Basile A."/>
            <person name="Luo G."/>
            <person name="Schluter A."/>
            <person name="Konstantinidis K.T."/>
            <person name="Angelidaki I."/>
        </authorList>
    </citation>
    <scope>NUCLEOTIDE SEQUENCE [LARGE SCALE GENOMIC DNA]</scope>
    <source>
        <strain evidence="5">AS05jafATM_4</strain>
    </source>
</reference>
<keyword evidence="3" id="KW-0804">Transcription</keyword>
<keyword evidence="2" id="KW-0238">DNA-binding</keyword>
<dbReference type="SMART" id="SM00344">
    <property type="entry name" value="HTH_ASNC"/>
    <property type="match status" value="1"/>
</dbReference>
<organism evidence="5 6">
    <name type="scientific">Desulfitobacterium dehalogenans</name>
    <dbReference type="NCBI Taxonomy" id="36854"/>
    <lineage>
        <taxon>Bacteria</taxon>
        <taxon>Bacillati</taxon>
        <taxon>Bacillota</taxon>
        <taxon>Clostridia</taxon>
        <taxon>Eubacteriales</taxon>
        <taxon>Desulfitobacteriaceae</taxon>
        <taxon>Desulfitobacterium</taxon>
    </lineage>
</organism>
<dbReference type="AlphaFoldDB" id="A0A7C6Z7I9"/>
<dbReference type="PROSITE" id="PS50956">
    <property type="entry name" value="HTH_ASNC_2"/>
    <property type="match status" value="1"/>
</dbReference>
<dbReference type="EMBL" id="DUTF01000412">
    <property type="protein sequence ID" value="HHY28922.1"/>
    <property type="molecule type" value="Genomic_DNA"/>
</dbReference>
<evidence type="ECO:0000313" key="6">
    <source>
        <dbReference type="Proteomes" id="UP000553059"/>
    </source>
</evidence>
<dbReference type="InterPro" id="IPR011008">
    <property type="entry name" value="Dimeric_a/b-barrel"/>
</dbReference>
<evidence type="ECO:0000259" key="4">
    <source>
        <dbReference type="PROSITE" id="PS50956"/>
    </source>
</evidence>
<sequence length="160" mass="17973">METDFDIQDKAIIHALQEDSSISNLELSKKIGLSPSACLARTKNLREQRVIKQYTAFVDEKKIGIELIAFTMVNLSPLNREIANNFLATINEIPNVLECYTVTGSRDFLLKVVAKDIATFRDFIIDTIMAIPGVNKVETSIVMNTDKRTLTIPLDLDQVK</sequence>
<protein>
    <submittedName>
        <fullName evidence="5">Lrp/AsnC family transcriptional regulator</fullName>
    </submittedName>
</protein>
<evidence type="ECO:0000313" key="5">
    <source>
        <dbReference type="EMBL" id="HHY28922.1"/>
    </source>
</evidence>
<gene>
    <name evidence="5" type="ORF">GX523_19660</name>
</gene>
<proteinExistence type="predicted"/>
<dbReference type="InterPro" id="IPR036388">
    <property type="entry name" value="WH-like_DNA-bd_sf"/>
</dbReference>
<dbReference type="Pfam" id="PF01037">
    <property type="entry name" value="AsnC_trans_reg"/>
    <property type="match status" value="1"/>
</dbReference>
<keyword evidence="1" id="KW-0805">Transcription regulation</keyword>
<dbReference type="InterPro" id="IPR036390">
    <property type="entry name" value="WH_DNA-bd_sf"/>
</dbReference>
<comment type="caution">
    <text evidence="5">The sequence shown here is derived from an EMBL/GenBank/DDBJ whole genome shotgun (WGS) entry which is preliminary data.</text>
</comment>
<dbReference type="GO" id="GO:0043565">
    <property type="term" value="F:sequence-specific DNA binding"/>
    <property type="evidence" value="ECO:0007669"/>
    <property type="project" value="InterPro"/>
</dbReference>
<dbReference type="GO" id="GO:0005829">
    <property type="term" value="C:cytosol"/>
    <property type="evidence" value="ECO:0007669"/>
    <property type="project" value="TreeGrafter"/>
</dbReference>
<dbReference type="Proteomes" id="UP000553059">
    <property type="component" value="Unassembled WGS sequence"/>
</dbReference>
<dbReference type="Pfam" id="PF13404">
    <property type="entry name" value="HTH_AsnC-type"/>
    <property type="match status" value="1"/>
</dbReference>
<dbReference type="PANTHER" id="PTHR30154">
    <property type="entry name" value="LEUCINE-RESPONSIVE REGULATORY PROTEIN"/>
    <property type="match status" value="1"/>
</dbReference>
<dbReference type="InterPro" id="IPR019887">
    <property type="entry name" value="Tscrpt_reg_AsnC/Lrp_C"/>
</dbReference>
<evidence type="ECO:0000256" key="3">
    <source>
        <dbReference type="ARBA" id="ARBA00023163"/>
    </source>
</evidence>